<evidence type="ECO:0000313" key="2">
    <source>
        <dbReference type="Proteomes" id="UP000245207"/>
    </source>
</evidence>
<name>A0A2U1LCG5_ARTAN</name>
<organism evidence="1 2">
    <name type="scientific">Artemisia annua</name>
    <name type="common">Sweet wormwood</name>
    <dbReference type="NCBI Taxonomy" id="35608"/>
    <lineage>
        <taxon>Eukaryota</taxon>
        <taxon>Viridiplantae</taxon>
        <taxon>Streptophyta</taxon>
        <taxon>Embryophyta</taxon>
        <taxon>Tracheophyta</taxon>
        <taxon>Spermatophyta</taxon>
        <taxon>Magnoliopsida</taxon>
        <taxon>eudicotyledons</taxon>
        <taxon>Gunneridae</taxon>
        <taxon>Pentapetalae</taxon>
        <taxon>asterids</taxon>
        <taxon>campanulids</taxon>
        <taxon>Asterales</taxon>
        <taxon>Asteraceae</taxon>
        <taxon>Asteroideae</taxon>
        <taxon>Anthemideae</taxon>
        <taxon>Artemisiinae</taxon>
        <taxon>Artemisia</taxon>
    </lineage>
</organism>
<keyword evidence="2" id="KW-1185">Reference proteome</keyword>
<gene>
    <name evidence="1" type="ORF">CTI12_AA506600</name>
</gene>
<protein>
    <submittedName>
        <fullName evidence="1">Uncharacterized protein</fullName>
    </submittedName>
</protein>
<evidence type="ECO:0000313" key="1">
    <source>
        <dbReference type="EMBL" id="PWA46689.1"/>
    </source>
</evidence>
<proteinExistence type="predicted"/>
<dbReference type="EMBL" id="PKPP01010155">
    <property type="protein sequence ID" value="PWA46689.1"/>
    <property type="molecule type" value="Genomic_DNA"/>
</dbReference>
<dbReference type="AlphaFoldDB" id="A0A2U1LCG5"/>
<sequence>MNNQPPSPNNVLDNFILPSSDTNSLIANNGSEEIVNNNVVPQAPTKSVGMGNGWFMQNNQQQYPRINLEELMQDDVWSNPQNDQVTTSPFRGIGDEEVWEKIRKPLSPKVREGNHAICCENTIDMLNAIKDHREETRKMLKSLHDGVKMLQALASNMTCIVHQDRGDDTCEDNLVDHKN</sequence>
<accession>A0A2U1LCG5</accession>
<dbReference type="Proteomes" id="UP000245207">
    <property type="component" value="Unassembled WGS sequence"/>
</dbReference>
<comment type="caution">
    <text evidence="1">The sequence shown here is derived from an EMBL/GenBank/DDBJ whole genome shotgun (WGS) entry which is preliminary data.</text>
</comment>
<reference evidence="1 2" key="1">
    <citation type="journal article" date="2018" name="Mol. Plant">
        <title>The genome of Artemisia annua provides insight into the evolution of Asteraceae family and artemisinin biosynthesis.</title>
        <authorList>
            <person name="Shen Q."/>
            <person name="Zhang L."/>
            <person name="Liao Z."/>
            <person name="Wang S."/>
            <person name="Yan T."/>
            <person name="Shi P."/>
            <person name="Liu M."/>
            <person name="Fu X."/>
            <person name="Pan Q."/>
            <person name="Wang Y."/>
            <person name="Lv Z."/>
            <person name="Lu X."/>
            <person name="Zhang F."/>
            <person name="Jiang W."/>
            <person name="Ma Y."/>
            <person name="Chen M."/>
            <person name="Hao X."/>
            <person name="Li L."/>
            <person name="Tang Y."/>
            <person name="Lv G."/>
            <person name="Zhou Y."/>
            <person name="Sun X."/>
            <person name="Brodelius P.E."/>
            <person name="Rose J.K.C."/>
            <person name="Tang K."/>
        </authorList>
    </citation>
    <scope>NUCLEOTIDE SEQUENCE [LARGE SCALE GENOMIC DNA]</scope>
    <source>
        <strain evidence="2">cv. Huhao1</strain>
        <tissue evidence="1">Leaf</tissue>
    </source>
</reference>